<evidence type="ECO:0000256" key="1">
    <source>
        <dbReference type="ARBA" id="ARBA00022448"/>
    </source>
</evidence>
<evidence type="ECO:0000259" key="9">
    <source>
        <dbReference type="PROSITE" id="PS50893"/>
    </source>
</evidence>
<proteinExistence type="predicted"/>
<keyword evidence="7" id="KW-1278">Translocase</keyword>
<dbReference type="PANTHER" id="PTHR43790:SF3">
    <property type="entry name" value="D-ALLOSE IMPORT ATP-BINDING PROTEIN ALSA-RELATED"/>
    <property type="match status" value="1"/>
</dbReference>
<dbReference type="CDD" id="cd03215">
    <property type="entry name" value="ABC_Carb_Monos_II"/>
    <property type="match status" value="1"/>
</dbReference>
<keyword evidence="6 10" id="KW-0067">ATP-binding</keyword>
<evidence type="ECO:0000256" key="2">
    <source>
        <dbReference type="ARBA" id="ARBA00022475"/>
    </source>
</evidence>
<dbReference type="Proteomes" id="UP000290365">
    <property type="component" value="Chromosome"/>
</dbReference>
<dbReference type="InterPro" id="IPR003593">
    <property type="entry name" value="AAA+_ATPase"/>
</dbReference>
<dbReference type="InterPro" id="IPR050107">
    <property type="entry name" value="ABC_carbohydrate_import_ATPase"/>
</dbReference>
<name>A0A4P6K515_KTERU</name>
<evidence type="ECO:0000256" key="8">
    <source>
        <dbReference type="ARBA" id="ARBA00023136"/>
    </source>
</evidence>
<dbReference type="AlphaFoldDB" id="A0A4P6K515"/>
<dbReference type="InterPro" id="IPR017871">
    <property type="entry name" value="ABC_transporter-like_CS"/>
</dbReference>
<keyword evidence="1" id="KW-0813">Transport</keyword>
<keyword evidence="4" id="KW-0677">Repeat</keyword>
<dbReference type="CDD" id="cd03216">
    <property type="entry name" value="ABC_Carb_Monos_I"/>
    <property type="match status" value="1"/>
</dbReference>
<keyword evidence="5" id="KW-0547">Nucleotide-binding</keyword>
<dbReference type="GO" id="GO:0016887">
    <property type="term" value="F:ATP hydrolysis activity"/>
    <property type="evidence" value="ECO:0007669"/>
    <property type="project" value="InterPro"/>
</dbReference>
<dbReference type="OrthoDB" id="9801987at2"/>
<dbReference type="InterPro" id="IPR003439">
    <property type="entry name" value="ABC_transporter-like_ATP-bd"/>
</dbReference>
<evidence type="ECO:0000313" key="10">
    <source>
        <dbReference type="EMBL" id="QBD83447.1"/>
    </source>
</evidence>
<dbReference type="Gene3D" id="3.40.50.300">
    <property type="entry name" value="P-loop containing nucleotide triphosphate hydrolases"/>
    <property type="match status" value="2"/>
</dbReference>
<evidence type="ECO:0000256" key="7">
    <source>
        <dbReference type="ARBA" id="ARBA00022967"/>
    </source>
</evidence>
<organism evidence="10 11">
    <name type="scientific">Ktedonosporobacter rubrisoli</name>
    <dbReference type="NCBI Taxonomy" id="2509675"/>
    <lineage>
        <taxon>Bacteria</taxon>
        <taxon>Bacillati</taxon>
        <taxon>Chloroflexota</taxon>
        <taxon>Ktedonobacteria</taxon>
        <taxon>Ktedonobacterales</taxon>
        <taxon>Ktedonosporobacteraceae</taxon>
        <taxon>Ktedonosporobacter</taxon>
    </lineage>
</organism>
<dbReference type="KEGG" id="kbs:EPA93_11965"/>
<dbReference type="Pfam" id="PF00005">
    <property type="entry name" value="ABC_tran"/>
    <property type="match status" value="2"/>
</dbReference>
<evidence type="ECO:0000313" key="11">
    <source>
        <dbReference type="Proteomes" id="UP000290365"/>
    </source>
</evidence>
<dbReference type="PROSITE" id="PS50893">
    <property type="entry name" value="ABC_TRANSPORTER_2"/>
    <property type="match status" value="2"/>
</dbReference>
<evidence type="ECO:0000256" key="6">
    <source>
        <dbReference type="ARBA" id="ARBA00022840"/>
    </source>
</evidence>
<feature type="domain" description="ABC transporter" evidence="9">
    <location>
        <begin position="2"/>
        <end position="237"/>
    </location>
</feature>
<keyword evidence="2" id="KW-1003">Cell membrane</keyword>
<dbReference type="SMART" id="SM00382">
    <property type="entry name" value="AAA"/>
    <property type="match status" value="2"/>
</dbReference>
<dbReference type="EMBL" id="CP035758">
    <property type="protein sequence ID" value="QBD83447.1"/>
    <property type="molecule type" value="Genomic_DNA"/>
</dbReference>
<keyword evidence="3" id="KW-0762">Sugar transport</keyword>
<dbReference type="GO" id="GO:0005524">
    <property type="term" value="F:ATP binding"/>
    <property type="evidence" value="ECO:0007669"/>
    <property type="project" value="UniProtKB-KW"/>
</dbReference>
<dbReference type="PANTHER" id="PTHR43790">
    <property type="entry name" value="CARBOHYDRATE TRANSPORT ATP-BINDING PROTEIN MG119-RELATED"/>
    <property type="match status" value="1"/>
</dbReference>
<evidence type="ECO:0000256" key="4">
    <source>
        <dbReference type="ARBA" id="ARBA00022737"/>
    </source>
</evidence>
<keyword evidence="11" id="KW-1185">Reference proteome</keyword>
<reference evidence="10 11" key="1">
    <citation type="submission" date="2019-01" db="EMBL/GenBank/DDBJ databases">
        <title>Ktedonosporobacter rubrisoli SCAWS-G2.</title>
        <authorList>
            <person name="Huang Y."/>
            <person name="Yan B."/>
        </authorList>
    </citation>
    <scope>NUCLEOTIDE SEQUENCE [LARGE SCALE GENOMIC DNA]</scope>
    <source>
        <strain evidence="10 11">SCAWS-G2</strain>
    </source>
</reference>
<protein>
    <submittedName>
        <fullName evidence="10">Sugar ABC transporter ATP-binding protein</fullName>
    </submittedName>
</protein>
<evidence type="ECO:0000256" key="3">
    <source>
        <dbReference type="ARBA" id="ARBA00022597"/>
    </source>
</evidence>
<accession>A0A4P6K515</accession>
<keyword evidence="8" id="KW-0472">Membrane</keyword>
<feature type="domain" description="ABC transporter" evidence="9">
    <location>
        <begin position="254"/>
        <end position="498"/>
    </location>
</feature>
<gene>
    <name evidence="10" type="ORF">EPA93_11965</name>
</gene>
<dbReference type="SUPFAM" id="SSF52540">
    <property type="entry name" value="P-loop containing nucleoside triphosphate hydrolases"/>
    <property type="match status" value="2"/>
</dbReference>
<evidence type="ECO:0000256" key="5">
    <source>
        <dbReference type="ARBA" id="ARBA00022741"/>
    </source>
</evidence>
<dbReference type="PROSITE" id="PS00211">
    <property type="entry name" value="ABC_TRANSPORTER_1"/>
    <property type="match status" value="1"/>
</dbReference>
<sequence length="500" mass="54204">MLEAEGIYKSYGGISALKGVDFRVRAGSVHALVGENGAGKSTLVKILAGATSPDMGTLCLEGQPVHFASTAEAARRGIAVVSQELNLFPDLDVLANLFPMRELRRGPFVARKQMIAQARPILHELGLDLDLRALVETLSLEQRQLLEIARALMVHPRVLILDEPTSALHARQTELLHGVLRTLRQRKVAVVYVSHVLEDVLSLCDEVTVLRDGERVLDAIPVAQLKIEEIVAAMLGDKAASTTSYLASSARKAMPESRALRFEHVSIPGRLQEVTLEAPAGAIIGVAGLSGSGHRDVLAVTAGLLRPVSGHVWHPSGVEVRPNQREAVKQGIALVPGDRQRIGLMLDKSVWDNVAQVRAVALRRAGWLLRADQLRARAREHVARLGISTPSVDQEVRFLSGGNQQKVVFAKWLEADPSVLLLDDPTRGIDVGAKAEIYALMHGLAQRGVVQVLASTDPQELATVCDRVFVFYSGRICATLEPPRLDAHTILEVMNTGEPP</sequence>
<dbReference type="InterPro" id="IPR027417">
    <property type="entry name" value="P-loop_NTPase"/>
</dbReference>